<reference evidence="3 4" key="1">
    <citation type="submission" date="2013-03" db="EMBL/GenBank/DDBJ databases">
        <title>The Genome Sequence of Phialophora europaea CBS 101466.</title>
        <authorList>
            <consortium name="The Broad Institute Genomics Platform"/>
            <person name="Cuomo C."/>
            <person name="de Hoog S."/>
            <person name="Gorbushina A."/>
            <person name="Walker B."/>
            <person name="Young S.K."/>
            <person name="Zeng Q."/>
            <person name="Gargeya S."/>
            <person name="Fitzgerald M."/>
            <person name="Haas B."/>
            <person name="Abouelleil A."/>
            <person name="Allen A.W."/>
            <person name="Alvarado L."/>
            <person name="Arachchi H.M."/>
            <person name="Berlin A.M."/>
            <person name="Chapman S.B."/>
            <person name="Gainer-Dewar J."/>
            <person name="Goldberg J."/>
            <person name="Griggs A."/>
            <person name="Gujja S."/>
            <person name="Hansen M."/>
            <person name="Howarth C."/>
            <person name="Imamovic A."/>
            <person name="Ireland A."/>
            <person name="Larimer J."/>
            <person name="McCowan C."/>
            <person name="Murphy C."/>
            <person name="Pearson M."/>
            <person name="Poon T.W."/>
            <person name="Priest M."/>
            <person name="Roberts A."/>
            <person name="Saif S."/>
            <person name="Shea T."/>
            <person name="Sisk P."/>
            <person name="Sykes S."/>
            <person name="Wortman J."/>
            <person name="Nusbaum C."/>
            <person name="Birren B."/>
        </authorList>
    </citation>
    <scope>NUCLEOTIDE SEQUENCE [LARGE SCALE GENOMIC DNA]</scope>
    <source>
        <strain evidence="3 4">CBS 101466</strain>
    </source>
</reference>
<dbReference type="GO" id="GO:0047372">
    <property type="term" value="F:monoacylglycerol lipase activity"/>
    <property type="evidence" value="ECO:0007669"/>
    <property type="project" value="TreeGrafter"/>
</dbReference>
<dbReference type="EMBL" id="KB822724">
    <property type="protein sequence ID" value="ETN37092.1"/>
    <property type="molecule type" value="Genomic_DNA"/>
</dbReference>
<proteinExistence type="predicted"/>
<dbReference type="Gene3D" id="3.40.50.1820">
    <property type="entry name" value="alpha/beta hydrolase"/>
    <property type="match status" value="1"/>
</dbReference>
<dbReference type="AlphaFoldDB" id="W2RKS2"/>
<evidence type="ECO:0000259" key="2">
    <source>
        <dbReference type="Pfam" id="PF00561"/>
    </source>
</evidence>
<dbReference type="HOGENOM" id="CLU_020336_2_0_1"/>
<name>W2RKS2_CYPE1</name>
<accession>W2RKS2</accession>
<evidence type="ECO:0000256" key="1">
    <source>
        <dbReference type="SAM" id="SignalP"/>
    </source>
</evidence>
<dbReference type="PRINTS" id="PR00111">
    <property type="entry name" value="ABHYDROLASE"/>
</dbReference>
<feature type="chain" id="PRO_5004824818" description="AB hydrolase-1 domain-containing protein" evidence="1">
    <location>
        <begin position="17"/>
        <end position="340"/>
    </location>
</feature>
<dbReference type="InParanoid" id="W2RKS2"/>
<keyword evidence="4" id="KW-1185">Reference proteome</keyword>
<organism evidence="3 4">
    <name type="scientific">Cyphellophora europaea (strain CBS 101466)</name>
    <name type="common">Phialophora europaea</name>
    <dbReference type="NCBI Taxonomy" id="1220924"/>
    <lineage>
        <taxon>Eukaryota</taxon>
        <taxon>Fungi</taxon>
        <taxon>Dikarya</taxon>
        <taxon>Ascomycota</taxon>
        <taxon>Pezizomycotina</taxon>
        <taxon>Eurotiomycetes</taxon>
        <taxon>Chaetothyriomycetidae</taxon>
        <taxon>Chaetothyriales</taxon>
        <taxon>Cyphellophoraceae</taxon>
        <taxon>Cyphellophora</taxon>
    </lineage>
</organism>
<dbReference type="GeneID" id="19975421"/>
<dbReference type="STRING" id="1220924.W2RKS2"/>
<feature type="signal peptide" evidence="1">
    <location>
        <begin position="1"/>
        <end position="16"/>
    </location>
</feature>
<dbReference type="Proteomes" id="UP000030752">
    <property type="component" value="Unassembled WGS sequence"/>
</dbReference>
<evidence type="ECO:0000313" key="3">
    <source>
        <dbReference type="EMBL" id="ETN37092.1"/>
    </source>
</evidence>
<dbReference type="RefSeq" id="XP_008720624.1">
    <property type="nucleotide sequence ID" value="XM_008722402.1"/>
</dbReference>
<keyword evidence="1" id="KW-0732">Signal</keyword>
<dbReference type="InterPro" id="IPR029058">
    <property type="entry name" value="AB_hydrolase_fold"/>
</dbReference>
<dbReference type="InterPro" id="IPR000073">
    <property type="entry name" value="AB_hydrolase_1"/>
</dbReference>
<dbReference type="VEuPathDB" id="FungiDB:HMPREF1541_08082"/>
<dbReference type="Pfam" id="PF00561">
    <property type="entry name" value="Abhydrolase_1"/>
    <property type="match status" value="1"/>
</dbReference>
<feature type="domain" description="AB hydrolase-1" evidence="2">
    <location>
        <begin position="70"/>
        <end position="169"/>
    </location>
</feature>
<dbReference type="PANTHER" id="PTHR43798">
    <property type="entry name" value="MONOACYLGLYCEROL LIPASE"/>
    <property type="match status" value="1"/>
</dbReference>
<gene>
    <name evidence="3" type="ORF">HMPREF1541_08082</name>
</gene>
<dbReference type="PANTHER" id="PTHR43798:SF33">
    <property type="entry name" value="HYDROLASE, PUTATIVE (AFU_ORTHOLOGUE AFUA_2G14860)-RELATED"/>
    <property type="match status" value="1"/>
</dbReference>
<dbReference type="InterPro" id="IPR050266">
    <property type="entry name" value="AB_hydrolase_sf"/>
</dbReference>
<dbReference type="OrthoDB" id="284184at2759"/>
<dbReference type="GO" id="GO:0016020">
    <property type="term" value="C:membrane"/>
    <property type="evidence" value="ECO:0007669"/>
    <property type="project" value="TreeGrafter"/>
</dbReference>
<evidence type="ECO:0000313" key="4">
    <source>
        <dbReference type="Proteomes" id="UP000030752"/>
    </source>
</evidence>
<dbReference type="GO" id="GO:0046464">
    <property type="term" value="P:acylglycerol catabolic process"/>
    <property type="evidence" value="ECO:0007669"/>
    <property type="project" value="TreeGrafter"/>
</dbReference>
<dbReference type="eggNOG" id="KOG4178">
    <property type="taxonomic scope" value="Eukaryota"/>
</dbReference>
<protein>
    <recommendedName>
        <fullName evidence="2">AB hydrolase-1 domain-containing protein</fullName>
    </recommendedName>
</protein>
<dbReference type="SUPFAM" id="SSF53474">
    <property type="entry name" value="alpha/beta-Hydrolases"/>
    <property type="match status" value="1"/>
</dbReference>
<sequence length="340" mass="37476">MLVTIFLLAAAVAASSCPTGTPALDTYSGGFNYTYSYPIHFHTLHTQHQTLCQAYMDVAPSKDVGSDVKTILLLHGKNFCSETWSATASVLASNGYRVIVPEQIGFCKSSKPSAYQYTFQQLALNTKSILDALNTSSLTVMGHSMGGMLAARFALTYPSYVERLVMVDPLGLEDWKAKGVPYLSVDEIYKTEAASNYTSISSYENATYYNGHWRPEYDTWVDMLLRVYDGAEGDNFAFDQALVTDMVITQPIIYEFPQLGKVPHSLLMVGDKDTTAIGKQWSPPEVQKILGHYDVLGPEAVTAIGGNCTYIHYPDLGHAPHISDPEQFYEDLLGWLQAAA</sequence>